<evidence type="ECO:0000313" key="9">
    <source>
        <dbReference type="Proteomes" id="UP001519887"/>
    </source>
</evidence>
<evidence type="ECO:0000256" key="1">
    <source>
        <dbReference type="ARBA" id="ARBA00001933"/>
    </source>
</evidence>
<dbReference type="InterPro" id="IPR015424">
    <property type="entry name" value="PyrdxlP-dep_Trfase"/>
</dbReference>
<keyword evidence="3" id="KW-0028">Amino-acid biosynthesis</keyword>
<dbReference type="Gene3D" id="3.90.1150.10">
    <property type="entry name" value="Aspartate Aminotransferase, domain 1"/>
    <property type="match status" value="1"/>
</dbReference>
<dbReference type="Proteomes" id="UP001519887">
    <property type="component" value="Unassembled WGS sequence"/>
</dbReference>
<dbReference type="PANTHER" id="PTHR11986:SF79">
    <property type="entry name" value="ACETYLORNITHINE AMINOTRANSFERASE, MITOCHONDRIAL"/>
    <property type="match status" value="1"/>
</dbReference>
<dbReference type="InterPro" id="IPR005814">
    <property type="entry name" value="Aminotrans_3"/>
</dbReference>
<dbReference type="InterPro" id="IPR050103">
    <property type="entry name" value="Class-III_PLP-dep_AT"/>
</dbReference>
<dbReference type="GO" id="GO:0008483">
    <property type="term" value="F:transaminase activity"/>
    <property type="evidence" value="ECO:0007669"/>
    <property type="project" value="UniProtKB-KW"/>
</dbReference>
<dbReference type="CDD" id="cd00610">
    <property type="entry name" value="OAT_like"/>
    <property type="match status" value="1"/>
</dbReference>
<evidence type="ECO:0000256" key="6">
    <source>
        <dbReference type="ARBA" id="ARBA00029440"/>
    </source>
</evidence>
<keyword evidence="2 8" id="KW-0032">Aminotransferase</keyword>
<dbReference type="InterPro" id="IPR004636">
    <property type="entry name" value="AcOrn/SuccOrn_fam"/>
</dbReference>
<evidence type="ECO:0000313" key="8">
    <source>
        <dbReference type="EMBL" id="MBW7455778.1"/>
    </source>
</evidence>
<dbReference type="SUPFAM" id="SSF53383">
    <property type="entry name" value="PLP-dependent transferases"/>
    <property type="match status" value="1"/>
</dbReference>
<dbReference type="NCBIfam" id="NF002325">
    <property type="entry name" value="PRK01278.1"/>
    <property type="match status" value="1"/>
</dbReference>
<accession>A0ABS7C4E7</accession>
<dbReference type="InterPro" id="IPR015422">
    <property type="entry name" value="PyrdxlP-dep_Trfase_small"/>
</dbReference>
<gene>
    <name evidence="8" type="ORF">K0U00_17260</name>
</gene>
<dbReference type="InterPro" id="IPR049704">
    <property type="entry name" value="Aminotrans_3_PPA_site"/>
</dbReference>
<evidence type="ECO:0000256" key="5">
    <source>
        <dbReference type="ARBA" id="ARBA00022898"/>
    </source>
</evidence>
<dbReference type="InterPro" id="IPR015421">
    <property type="entry name" value="PyrdxlP-dep_Trfase_major"/>
</dbReference>
<dbReference type="PIRSF" id="PIRSF000521">
    <property type="entry name" value="Transaminase_4ab_Lys_Orn"/>
    <property type="match status" value="1"/>
</dbReference>
<comment type="cofactor">
    <cofactor evidence="1">
        <name>pyridoxal 5'-phosphate</name>
        <dbReference type="ChEBI" id="CHEBI:597326"/>
    </cofactor>
</comment>
<keyword evidence="9" id="KW-1185">Reference proteome</keyword>
<comment type="pathway">
    <text evidence="6">Amino-acid biosynthesis.</text>
</comment>
<dbReference type="PANTHER" id="PTHR11986">
    <property type="entry name" value="AMINOTRANSFERASE CLASS III"/>
    <property type="match status" value="1"/>
</dbReference>
<comment type="similarity">
    <text evidence="7">Belongs to the class-III pyridoxal-phosphate-dependent aminotransferase family.</text>
</comment>
<dbReference type="Pfam" id="PF00202">
    <property type="entry name" value="Aminotran_3"/>
    <property type="match status" value="1"/>
</dbReference>
<evidence type="ECO:0000256" key="4">
    <source>
        <dbReference type="ARBA" id="ARBA00022679"/>
    </source>
</evidence>
<sequence>MGLEKAELLKDAVNSVLFTADRPDIVMDRGEGMYIWDTEGKRYLDFVGGWAAASLGHSPDAVKQALNKQASALITASPAYYNRPMIELAKRLTEITCYDKVFFASSGSEANESAIKLARKYGAAFLNGANEIITLTNSFHGRTLATMSATGKEKWKDLFAPRVPGFKHVPLNDILACESSIDHKTCAIMLELVQGEGGVHAAEQDYLNQLRQLCDEKGILLIFDEIQTGMGRTGKMFAYQHYGIEADIMTLGKGIGGGFPLSAMLTKDKYNIFDPGDQGGTYSGQPLAMSVGQAVVNEVIRLDLSTNARIQGLYSIQALEQIQGKFQLSHIRGKGLLMAFDLPQPVGKELVQDCLHEGLLINAPNPDTVRLMPPLIVTGQEIDQMIQILSRSLARVLQPSVNET</sequence>
<dbReference type="NCBIfam" id="TIGR00707">
    <property type="entry name" value="argD"/>
    <property type="match status" value="1"/>
</dbReference>
<dbReference type="Gene3D" id="3.40.640.10">
    <property type="entry name" value="Type I PLP-dependent aspartate aminotransferase-like (Major domain)"/>
    <property type="match status" value="1"/>
</dbReference>
<dbReference type="PROSITE" id="PS00600">
    <property type="entry name" value="AA_TRANSFER_CLASS_3"/>
    <property type="match status" value="1"/>
</dbReference>
<proteinExistence type="inferred from homology"/>
<reference evidence="8 9" key="1">
    <citation type="submission" date="2021-07" db="EMBL/GenBank/DDBJ databases">
        <title>Paenibacillus radiodurans sp. nov., isolated from the southeastern edge of Tengger Desert.</title>
        <authorList>
            <person name="Zhang G."/>
        </authorList>
    </citation>
    <scope>NUCLEOTIDE SEQUENCE [LARGE SCALE GENOMIC DNA]</scope>
    <source>
        <strain evidence="8 9">CCM 7311</strain>
    </source>
</reference>
<organism evidence="8 9">
    <name type="scientific">Paenibacillus sepulcri</name>
    <dbReference type="NCBI Taxonomy" id="359917"/>
    <lineage>
        <taxon>Bacteria</taxon>
        <taxon>Bacillati</taxon>
        <taxon>Bacillota</taxon>
        <taxon>Bacilli</taxon>
        <taxon>Bacillales</taxon>
        <taxon>Paenibacillaceae</taxon>
        <taxon>Paenibacillus</taxon>
    </lineage>
</organism>
<evidence type="ECO:0000256" key="3">
    <source>
        <dbReference type="ARBA" id="ARBA00022605"/>
    </source>
</evidence>
<dbReference type="EMBL" id="JAHZIK010000432">
    <property type="protein sequence ID" value="MBW7455778.1"/>
    <property type="molecule type" value="Genomic_DNA"/>
</dbReference>
<evidence type="ECO:0000256" key="7">
    <source>
        <dbReference type="RuleBase" id="RU003560"/>
    </source>
</evidence>
<keyword evidence="4" id="KW-0808">Transferase</keyword>
<comment type="caution">
    <text evidence="8">The sequence shown here is derived from an EMBL/GenBank/DDBJ whole genome shotgun (WGS) entry which is preliminary data.</text>
</comment>
<protein>
    <submittedName>
        <fullName evidence="8">Aspartate aminotransferase family protein</fullName>
    </submittedName>
</protein>
<dbReference type="RefSeq" id="WP_210038168.1">
    <property type="nucleotide sequence ID" value="NZ_JBHLVU010000022.1"/>
</dbReference>
<keyword evidence="5 7" id="KW-0663">Pyridoxal phosphate</keyword>
<name>A0ABS7C4E7_9BACL</name>
<evidence type="ECO:0000256" key="2">
    <source>
        <dbReference type="ARBA" id="ARBA00022576"/>
    </source>
</evidence>